<dbReference type="SUPFAM" id="SSF69118">
    <property type="entry name" value="AhpD-like"/>
    <property type="match status" value="1"/>
</dbReference>
<dbReference type="EC" id="4.1.1.44" evidence="3"/>
<dbReference type="InterPro" id="IPR052512">
    <property type="entry name" value="4CMD/NDH-1_regulator"/>
</dbReference>
<dbReference type="Gene3D" id="1.20.1290.10">
    <property type="entry name" value="AhpD-like"/>
    <property type="match status" value="1"/>
</dbReference>
<dbReference type="Pfam" id="PF12697">
    <property type="entry name" value="Abhydrolase_6"/>
    <property type="match status" value="1"/>
</dbReference>
<dbReference type="InterPro" id="IPR029032">
    <property type="entry name" value="AhpD-like"/>
</dbReference>
<dbReference type="PRINTS" id="PR00412">
    <property type="entry name" value="EPOXHYDRLASE"/>
</dbReference>
<accession>A0AA46TJZ2</accession>
<dbReference type="InterPro" id="IPR000639">
    <property type="entry name" value="Epox_hydrolase-like"/>
</dbReference>
<dbReference type="AlphaFoldDB" id="A0AA46TJZ2"/>
<feature type="domain" description="AB hydrolase-1" evidence="2">
    <location>
        <begin position="33"/>
        <end position="255"/>
    </location>
</feature>
<dbReference type="KEGG" id="sgrg:L0C25_06640"/>
<dbReference type="InterPro" id="IPR012788">
    <property type="entry name" value="Decarb_PcaC"/>
</dbReference>
<dbReference type="InterPro" id="IPR029058">
    <property type="entry name" value="AB_hydrolase_fold"/>
</dbReference>
<name>A0AA46TJZ2_9ACTN</name>
<dbReference type="SUPFAM" id="SSF53474">
    <property type="entry name" value="alpha/beta-Hydrolases"/>
    <property type="match status" value="1"/>
</dbReference>
<dbReference type="PANTHER" id="PTHR33570">
    <property type="entry name" value="4-CARBOXYMUCONOLACTONE DECARBOXYLASE FAMILY PROTEIN"/>
    <property type="match status" value="1"/>
</dbReference>
<evidence type="ECO:0000259" key="2">
    <source>
        <dbReference type="Pfam" id="PF12697"/>
    </source>
</evidence>
<dbReference type="NCBIfam" id="TIGR02425">
    <property type="entry name" value="decarb_PcaC"/>
    <property type="match status" value="1"/>
</dbReference>
<proteinExistence type="predicted"/>
<organism evidence="3 4">
    <name type="scientific">Solicola gregarius</name>
    <dbReference type="NCBI Taxonomy" id="2908642"/>
    <lineage>
        <taxon>Bacteria</taxon>
        <taxon>Bacillati</taxon>
        <taxon>Actinomycetota</taxon>
        <taxon>Actinomycetes</taxon>
        <taxon>Propionibacteriales</taxon>
        <taxon>Nocardioidaceae</taxon>
        <taxon>Solicola</taxon>
    </lineage>
</organism>
<dbReference type="InterPro" id="IPR000073">
    <property type="entry name" value="AB_hydrolase_1"/>
</dbReference>
<dbReference type="PRINTS" id="PR00111">
    <property type="entry name" value="ABHYDROLASE"/>
</dbReference>
<dbReference type="GO" id="GO:0051920">
    <property type="term" value="F:peroxiredoxin activity"/>
    <property type="evidence" value="ECO:0007669"/>
    <property type="project" value="InterPro"/>
</dbReference>
<evidence type="ECO:0000313" key="3">
    <source>
        <dbReference type="EMBL" id="UYM06744.1"/>
    </source>
</evidence>
<dbReference type="Pfam" id="PF02627">
    <property type="entry name" value="CMD"/>
    <property type="match status" value="1"/>
</dbReference>
<dbReference type="Proteomes" id="UP001164390">
    <property type="component" value="Chromosome"/>
</dbReference>
<evidence type="ECO:0000259" key="1">
    <source>
        <dbReference type="Pfam" id="PF02627"/>
    </source>
</evidence>
<keyword evidence="3" id="KW-0456">Lyase</keyword>
<dbReference type="EMBL" id="CP094970">
    <property type="protein sequence ID" value="UYM06744.1"/>
    <property type="molecule type" value="Genomic_DNA"/>
</dbReference>
<keyword evidence="4" id="KW-1185">Reference proteome</keyword>
<dbReference type="PANTHER" id="PTHR33570:SF2">
    <property type="entry name" value="CARBOXYMUCONOLACTONE DECARBOXYLASE-LIKE DOMAIN-CONTAINING PROTEIN"/>
    <property type="match status" value="1"/>
</dbReference>
<protein>
    <submittedName>
        <fullName evidence="3">4-carboxymuconolactone decarboxylase</fullName>
        <ecNumber evidence="3">4.1.1.44</ecNumber>
    </submittedName>
</protein>
<feature type="domain" description="Carboxymuconolactone decarboxylase-like" evidence="1">
    <location>
        <begin position="302"/>
        <end position="384"/>
    </location>
</feature>
<dbReference type="Gene3D" id="3.40.50.1820">
    <property type="entry name" value="alpha/beta hydrolase"/>
    <property type="match status" value="1"/>
</dbReference>
<dbReference type="InterPro" id="IPR003779">
    <property type="entry name" value="CMD-like"/>
</dbReference>
<gene>
    <name evidence="3" type="primary">pcaC</name>
    <name evidence="3" type="ORF">L0C25_06640</name>
</gene>
<dbReference type="GO" id="GO:0047575">
    <property type="term" value="F:4-carboxymuconolactone decarboxylase activity"/>
    <property type="evidence" value="ECO:0007669"/>
    <property type="project" value="UniProtKB-EC"/>
</dbReference>
<sequence>MSSPDIAAVQLGGSPDLPLLVCGPALGTSATALWSACAERLADAFHVVAWDLPGHGRSPAPSETFDIASLTAGVLERIDRVLDERGDPGAAFVYAGDSTGGAVGLQLLLEHPTRVRAAALLCTGARLGEPDGWRERAELVRTAGTPAVVELSAKRWFAPGFLERRPAVGGALLHALQSTDAAGYAGVCDVLAAFDVRERLPAVGSPVLAIAGADDVATPPPMLREIADGVPDGRLVVLDRVAHVAPAEAPDEVAQLIRELSGADRSPSRTKVRAAGMEVRRAVLGDAHVDRAVAGTTEFSRDFQELITEYAWGSIWTRPGLDRRMRSAITLTALVAGGHHDELAMHVRAARTNGLGVDEIKEVLLQSAIYCGVPAANSAFRIAADVLAEG</sequence>
<evidence type="ECO:0000313" key="4">
    <source>
        <dbReference type="Proteomes" id="UP001164390"/>
    </source>
</evidence>
<reference evidence="3" key="1">
    <citation type="submission" date="2022-01" db="EMBL/GenBank/DDBJ databases">
        <title>Nocardioidaceae gen. sp. A5X3R13.</title>
        <authorList>
            <person name="Lopez Marin M.A."/>
            <person name="Uhlik O."/>
        </authorList>
    </citation>
    <scope>NUCLEOTIDE SEQUENCE</scope>
    <source>
        <strain evidence="3">A5X3R13</strain>
    </source>
</reference>